<dbReference type="OrthoDB" id="16729at2759"/>
<dbReference type="Proteomes" id="UP000245884">
    <property type="component" value="Unassembled WGS sequence"/>
</dbReference>
<sequence length="229" mass="25455">MASPLPPHLALELRLRQVEYNVFGPDHLFDATSSKPLLLRAQSVKETIQSVGSSHGSASTSSSSSSLRRFVQTDFEACRRFLQPNSFRSGGSSGDTKDDESKTALSASATLSPSEQIVLILSAEKDMRTLERCLAQCQELGEKRDVAGAGRLGEYEVLMPLLERLRSTGEGEMQPRLREVEDQLLGILEEYQGFIDGLSRLYIQWDEALNDMERTVAKMERRAAQEEQG</sequence>
<reference evidence="3 4" key="1">
    <citation type="journal article" date="2018" name="Mol. Biol. Evol.">
        <title>Broad Genomic Sampling Reveals a Smut Pathogenic Ancestry of the Fungal Clade Ustilaginomycotina.</title>
        <authorList>
            <person name="Kijpornyongpan T."/>
            <person name="Mondo S.J."/>
            <person name="Barry K."/>
            <person name="Sandor L."/>
            <person name="Lee J."/>
            <person name="Lipzen A."/>
            <person name="Pangilinan J."/>
            <person name="LaButti K."/>
            <person name="Hainaut M."/>
            <person name="Henrissat B."/>
            <person name="Grigoriev I.V."/>
            <person name="Spatafora J.W."/>
            <person name="Aime M.C."/>
        </authorList>
    </citation>
    <scope>NUCLEOTIDE SEQUENCE [LARGE SCALE GENOMIC DNA]</scope>
    <source>
        <strain evidence="3 4">MCA 5214</strain>
    </source>
</reference>
<protein>
    <submittedName>
        <fullName evidence="3">Uncharacterized protein</fullName>
    </submittedName>
</protein>
<gene>
    <name evidence="3" type="ORF">BDZ90DRAFT_280409</name>
</gene>
<proteinExistence type="predicted"/>
<evidence type="ECO:0000256" key="1">
    <source>
        <dbReference type="SAM" id="Coils"/>
    </source>
</evidence>
<accession>A0A316UUZ7</accession>
<keyword evidence="4" id="KW-1185">Reference proteome</keyword>
<feature type="coiled-coil region" evidence="1">
    <location>
        <begin position="202"/>
        <end position="229"/>
    </location>
</feature>
<dbReference type="RefSeq" id="XP_025361547.1">
    <property type="nucleotide sequence ID" value="XM_025509275.1"/>
</dbReference>
<dbReference type="STRING" id="1569628.A0A316UUZ7"/>
<dbReference type="AlphaFoldDB" id="A0A316UUZ7"/>
<organism evidence="3 4">
    <name type="scientific">Jaminaea rosea</name>
    <dbReference type="NCBI Taxonomy" id="1569628"/>
    <lineage>
        <taxon>Eukaryota</taxon>
        <taxon>Fungi</taxon>
        <taxon>Dikarya</taxon>
        <taxon>Basidiomycota</taxon>
        <taxon>Ustilaginomycotina</taxon>
        <taxon>Exobasidiomycetes</taxon>
        <taxon>Microstromatales</taxon>
        <taxon>Microstromatales incertae sedis</taxon>
        <taxon>Jaminaea</taxon>
    </lineage>
</organism>
<evidence type="ECO:0000313" key="4">
    <source>
        <dbReference type="Proteomes" id="UP000245884"/>
    </source>
</evidence>
<evidence type="ECO:0000313" key="3">
    <source>
        <dbReference type="EMBL" id="PWN26935.1"/>
    </source>
</evidence>
<evidence type="ECO:0000256" key="2">
    <source>
        <dbReference type="SAM" id="MobiDB-lite"/>
    </source>
</evidence>
<dbReference type="GeneID" id="37031098"/>
<name>A0A316UUZ7_9BASI</name>
<dbReference type="EMBL" id="KZ819670">
    <property type="protein sequence ID" value="PWN26935.1"/>
    <property type="molecule type" value="Genomic_DNA"/>
</dbReference>
<keyword evidence="1" id="KW-0175">Coiled coil</keyword>
<feature type="region of interest" description="Disordered" evidence="2">
    <location>
        <begin position="86"/>
        <end position="108"/>
    </location>
</feature>